<protein>
    <submittedName>
        <fullName evidence="1">Predicted N-acyltransferase</fullName>
    </submittedName>
</protein>
<dbReference type="Gene3D" id="3.40.630.30">
    <property type="match status" value="1"/>
</dbReference>
<dbReference type="GO" id="GO:0016746">
    <property type="term" value="F:acyltransferase activity"/>
    <property type="evidence" value="ECO:0007669"/>
    <property type="project" value="UniProtKB-KW"/>
</dbReference>
<keyword evidence="2" id="KW-1185">Reference proteome</keyword>
<proteinExistence type="predicted"/>
<evidence type="ECO:0000313" key="1">
    <source>
        <dbReference type="EMBL" id="SCY69950.1"/>
    </source>
</evidence>
<gene>
    <name evidence="1" type="ORF">SAMN02927903_02046</name>
</gene>
<dbReference type="Proteomes" id="UP000199354">
    <property type="component" value="Unassembled WGS sequence"/>
</dbReference>
<keyword evidence="1" id="KW-0808">Transferase</keyword>
<dbReference type="InterPro" id="IPR007434">
    <property type="entry name" value="FemAB-like"/>
</dbReference>
<name>A0A1G5I2Y3_9FLAO</name>
<dbReference type="Pfam" id="PF04339">
    <property type="entry name" value="FemAB_like"/>
    <property type="match status" value="1"/>
</dbReference>
<dbReference type="EMBL" id="FMVF01000009">
    <property type="protein sequence ID" value="SCY69950.1"/>
    <property type="molecule type" value="Genomic_DNA"/>
</dbReference>
<dbReference type="RefSeq" id="WP_091142955.1">
    <property type="nucleotide sequence ID" value="NZ_FMVF01000009.1"/>
</dbReference>
<dbReference type="STRING" id="490189.SAMN02927903_02046"/>
<dbReference type="InterPro" id="IPR016181">
    <property type="entry name" value="Acyl_CoA_acyltransferase"/>
</dbReference>
<evidence type="ECO:0000313" key="2">
    <source>
        <dbReference type="Proteomes" id="UP000199354"/>
    </source>
</evidence>
<keyword evidence="1" id="KW-0012">Acyltransferase</keyword>
<sequence>MSTPYTFAIFTSAASLPKDWDQLAQHNLFLGREYLSILETSAPENMRCRFVGVFDGDGLVGIAVSQFVDLSNVESFGDRDSCLKTKVRNIVFKNFSSKVLFMGNNMLTGQNAFAFSDGIAPRDLLQILQKAAGQLLAEFKPHLVVWKDFTTQQAEWFTQGFANYFQFQTQPNMVFDIPSWRSFDDYLAALLKKYRDQYKRARKKAEGLDKRKMTLDEIRHHQPDIYRLYRTVADKAPFNTFYLPEDHFAVFKQALGDRFLFYGYFDEGRIVGFSTLIKNGCDIDTYFLGYDADCQRDKMLYLNMLYDMTAYSINKGYKRIIFARTALEIKSSVGAVPKDAWGFIQHRNALANRFMPKLFKYFEPESVWQQRHPFKD</sequence>
<reference evidence="1 2" key="1">
    <citation type="submission" date="2016-10" db="EMBL/GenBank/DDBJ databases">
        <authorList>
            <person name="de Groot N.N."/>
        </authorList>
    </citation>
    <scope>NUCLEOTIDE SEQUENCE [LARGE SCALE GENOMIC DNA]</scope>
    <source>
        <strain evidence="1 2">CGMCC 1.7031</strain>
    </source>
</reference>
<accession>A0A1G5I2Y3</accession>
<dbReference type="OrthoDB" id="240921at2"/>
<organism evidence="1 2">
    <name type="scientific">Flavobacterium caeni</name>
    <dbReference type="NCBI Taxonomy" id="490189"/>
    <lineage>
        <taxon>Bacteria</taxon>
        <taxon>Pseudomonadati</taxon>
        <taxon>Bacteroidota</taxon>
        <taxon>Flavobacteriia</taxon>
        <taxon>Flavobacteriales</taxon>
        <taxon>Flavobacteriaceae</taxon>
        <taxon>Flavobacterium</taxon>
    </lineage>
</organism>
<dbReference type="SUPFAM" id="SSF55729">
    <property type="entry name" value="Acyl-CoA N-acyltransferases (Nat)"/>
    <property type="match status" value="1"/>
</dbReference>
<dbReference type="AlphaFoldDB" id="A0A1G5I2Y3"/>